<dbReference type="RefSeq" id="WP_091565588.1">
    <property type="nucleotide sequence ID" value="NZ_FMZA01000001.1"/>
</dbReference>
<evidence type="ECO:0000256" key="1">
    <source>
        <dbReference type="ARBA" id="ARBA00022898"/>
    </source>
</evidence>
<dbReference type="Gene3D" id="3.20.20.10">
    <property type="entry name" value="Alanine racemase"/>
    <property type="match status" value="1"/>
</dbReference>
<evidence type="ECO:0000256" key="3">
    <source>
        <dbReference type="PIRSR" id="PIRSR004848-1"/>
    </source>
</evidence>
<comment type="similarity">
    <text evidence="2 4">Belongs to the pyridoxal phosphate-binding protein YggS/PROSC family.</text>
</comment>
<dbReference type="EMBL" id="FMZA01000001">
    <property type="protein sequence ID" value="SDB96889.1"/>
    <property type="molecule type" value="Genomic_DNA"/>
</dbReference>
<dbReference type="InterPro" id="IPR011078">
    <property type="entry name" value="PyrdxlP_homeostasis"/>
</dbReference>
<evidence type="ECO:0000313" key="6">
    <source>
        <dbReference type="EMBL" id="SDB96889.1"/>
    </source>
</evidence>
<dbReference type="InterPro" id="IPR001608">
    <property type="entry name" value="Ala_racemase_N"/>
</dbReference>
<dbReference type="NCBIfam" id="TIGR00044">
    <property type="entry name" value="YggS family pyridoxal phosphate-dependent enzyme"/>
    <property type="match status" value="1"/>
</dbReference>
<accession>A0A1G6HRI3</accession>
<dbReference type="HAMAP" id="MF_02087">
    <property type="entry name" value="PLP_homeostasis"/>
    <property type="match status" value="1"/>
</dbReference>
<evidence type="ECO:0000313" key="7">
    <source>
        <dbReference type="Proteomes" id="UP000199387"/>
    </source>
</evidence>
<dbReference type="STRING" id="1236220.SAMN04488112_101193"/>
<dbReference type="PANTHER" id="PTHR10146:SF14">
    <property type="entry name" value="PYRIDOXAL PHOSPHATE HOMEOSTASIS PROTEIN"/>
    <property type="match status" value="1"/>
</dbReference>
<comment type="function">
    <text evidence="2">Pyridoxal 5'-phosphate (PLP)-binding protein, which is involved in PLP homeostasis.</text>
</comment>
<organism evidence="6 7">
    <name type="scientific">Melghirimyces thermohalophilus</name>
    <dbReference type="NCBI Taxonomy" id="1236220"/>
    <lineage>
        <taxon>Bacteria</taxon>
        <taxon>Bacillati</taxon>
        <taxon>Bacillota</taxon>
        <taxon>Bacilli</taxon>
        <taxon>Bacillales</taxon>
        <taxon>Thermoactinomycetaceae</taxon>
        <taxon>Melghirimyces</taxon>
    </lineage>
</organism>
<dbReference type="PANTHER" id="PTHR10146">
    <property type="entry name" value="PROLINE SYNTHETASE CO-TRANSCRIBED BACTERIAL HOMOLOG PROTEIN"/>
    <property type="match status" value="1"/>
</dbReference>
<dbReference type="SUPFAM" id="SSF51419">
    <property type="entry name" value="PLP-binding barrel"/>
    <property type="match status" value="1"/>
</dbReference>
<protein>
    <recommendedName>
        <fullName evidence="2">Pyridoxal phosphate homeostasis protein</fullName>
        <shortName evidence="2">PLP homeostasis protein</shortName>
    </recommendedName>
</protein>
<reference evidence="6 7" key="1">
    <citation type="submission" date="2016-10" db="EMBL/GenBank/DDBJ databases">
        <authorList>
            <person name="de Groot N.N."/>
        </authorList>
    </citation>
    <scope>NUCLEOTIDE SEQUENCE [LARGE SCALE GENOMIC DNA]</scope>
    <source>
        <strain evidence="6 7">DSM 45514</strain>
    </source>
</reference>
<dbReference type="OrthoDB" id="9804072at2"/>
<keyword evidence="7" id="KW-1185">Reference proteome</keyword>
<evidence type="ECO:0000256" key="2">
    <source>
        <dbReference type="HAMAP-Rule" id="MF_02087"/>
    </source>
</evidence>
<keyword evidence="1 2" id="KW-0663">Pyridoxal phosphate</keyword>
<feature type="domain" description="Alanine racemase N-terminal" evidence="5">
    <location>
        <begin position="7"/>
        <end position="227"/>
    </location>
</feature>
<feature type="modified residue" description="N6-(pyridoxal phosphate)lysine" evidence="2 3">
    <location>
        <position position="36"/>
    </location>
</feature>
<dbReference type="PIRSF" id="PIRSF004848">
    <property type="entry name" value="YBL036c_PLPDEIII"/>
    <property type="match status" value="1"/>
</dbReference>
<dbReference type="Pfam" id="PF01168">
    <property type="entry name" value="Ala_racemase_N"/>
    <property type="match status" value="1"/>
</dbReference>
<evidence type="ECO:0000256" key="4">
    <source>
        <dbReference type="RuleBase" id="RU004514"/>
    </source>
</evidence>
<evidence type="ECO:0000259" key="5">
    <source>
        <dbReference type="Pfam" id="PF01168"/>
    </source>
</evidence>
<dbReference type="FunFam" id="3.20.20.10:FF:000018">
    <property type="entry name" value="Pyridoxal phosphate homeostasis protein"/>
    <property type="match status" value="1"/>
</dbReference>
<sequence>MDQIEQNLHQVKENIAAACRRSGRNPDEVRIVAVTKYVDLETTRRALDAGLTHIGESRAQEAVPKWEQLGDRGIWHFIGHLQSNKAKAVAGRFTYVHSLDRFSLAKELNRRSEAAGRPTRCFVQVNVSGEASKHGLDPVEVKEFVEQAAEFPYLQLEGLMTMAPFTEDPEEARPVFRRLKELQRELQQSGASGTALPHLSMGMSRDYQVAVEEGATFVRLGSVLVGEAYPKQR</sequence>
<dbReference type="Proteomes" id="UP000199387">
    <property type="component" value="Unassembled WGS sequence"/>
</dbReference>
<comment type="cofactor">
    <cofactor evidence="3">
        <name>pyridoxal 5'-phosphate</name>
        <dbReference type="ChEBI" id="CHEBI:597326"/>
    </cofactor>
</comment>
<proteinExistence type="inferred from homology"/>
<gene>
    <name evidence="6" type="ORF">SAMN04488112_101193</name>
</gene>
<dbReference type="CDD" id="cd00635">
    <property type="entry name" value="PLPDE_III_YBL036c_like"/>
    <property type="match status" value="1"/>
</dbReference>
<dbReference type="GO" id="GO:0030170">
    <property type="term" value="F:pyridoxal phosphate binding"/>
    <property type="evidence" value="ECO:0007669"/>
    <property type="project" value="UniProtKB-UniRule"/>
</dbReference>
<name>A0A1G6HRI3_9BACL</name>
<dbReference type="PROSITE" id="PS01211">
    <property type="entry name" value="UPF0001"/>
    <property type="match status" value="1"/>
</dbReference>
<dbReference type="AlphaFoldDB" id="A0A1G6HRI3"/>
<dbReference type="InterPro" id="IPR029066">
    <property type="entry name" value="PLP-binding_barrel"/>
</dbReference>